<dbReference type="CDD" id="cd06171">
    <property type="entry name" value="Sigma70_r4"/>
    <property type="match status" value="1"/>
</dbReference>
<evidence type="ECO:0000259" key="6">
    <source>
        <dbReference type="Pfam" id="PF08281"/>
    </source>
</evidence>
<dbReference type="PANTHER" id="PTHR43133:SF60">
    <property type="entry name" value="RNA POLYMERASE SIGMA FACTOR SIGV"/>
    <property type="match status" value="1"/>
</dbReference>
<dbReference type="Proteomes" id="UP001519293">
    <property type="component" value="Unassembled WGS sequence"/>
</dbReference>
<dbReference type="InterPro" id="IPR039425">
    <property type="entry name" value="RNA_pol_sigma-70-like"/>
</dbReference>
<keyword evidence="8" id="KW-1185">Reference proteome</keyword>
<keyword evidence="4" id="KW-0804">Transcription</keyword>
<dbReference type="InterPro" id="IPR013325">
    <property type="entry name" value="RNA_pol_sigma_r2"/>
</dbReference>
<keyword evidence="2" id="KW-0805">Transcription regulation</keyword>
<evidence type="ECO:0000313" key="8">
    <source>
        <dbReference type="Proteomes" id="UP001519293"/>
    </source>
</evidence>
<dbReference type="SUPFAM" id="SSF88946">
    <property type="entry name" value="Sigma2 domain of RNA polymerase sigma factors"/>
    <property type="match status" value="1"/>
</dbReference>
<dbReference type="InterPro" id="IPR007627">
    <property type="entry name" value="RNA_pol_sigma70_r2"/>
</dbReference>
<evidence type="ECO:0000256" key="1">
    <source>
        <dbReference type="ARBA" id="ARBA00010641"/>
    </source>
</evidence>
<dbReference type="EMBL" id="JAGIKZ010000001">
    <property type="protein sequence ID" value="MBP2239578.1"/>
    <property type="molecule type" value="Genomic_DNA"/>
</dbReference>
<reference evidence="7 8" key="1">
    <citation type="submission" date="2021-03" db="EMBL/GenBank/DDBJ databases">
        <title>Genomic Encyclopedia of Type Strains, Phase IV (KMG-IV): sequencing the most valuable type-strain genomes for metagenomic binning, comparative biology and taxonomic classification.</title>
        <authorList>
            <person name="Goeker M."/>
        </authorList>
    </citation>
    <scope>NUCLEOTIDE SEQUENCE [LARGE SCALE GENOMIC DNA]</scope>
    <source>
        <strain evidence="7 8">DSM 26675</strain>
    </source>
</reference>
<feature type="domain" description="RNA polymerase sigma factor 70 region 4 type 2" evidence="6">
    <location>
        <begin position="111"/>
        <end position="163"/>
    </location>
</feature>
<dbReference type="InterPro" id="IPR014284">
    <property type="entry name" value="RNA_pol_sigma-70_dom"/>
</dbReference>
<organism evidence="7 8">
    <name type="scientific">Cytobacillus eiseniae</name>
    <dbReference type="NCBI Taxonomy" id="762947"/>
    <lineage>
        <taxon>Bacteria</taxon>
        <taxon>Bacillati</taxon>
        <taxon>Bacillota</taxon>
        <taxon>Bacilli</taxon>
        <taxon>Bacillales</taxon>
        <taxon>Bacillaceae</taxon>
        <taxon>Cytobacillus</taxon>
    </lineage>
</organism>
<protein>
    <submittedName>
        <fullName evidence="7">RNA polymerase sigma-70 factor (ECF subfamily)</fullName>
    </submittedName>
</protein>
<gene>
    <name evidence="7" type="ORF">J2Z40_000131</name>
</gene>
<feature type="domain" description="RNA polymerase sigma-70 region 2" evidence="5">
    <location>
        <begin position="14"/>
        <end position="78"/>
    </location>
</feature>
<dbReference type="Gene3D" id="1.10.1740.10">
    <property type="match status" value="1"/>
</dbReference>
<dbReference type="InterPro" id="IPR036388">
    <property type="entry name" value="WH-like_DNA-bd_sf"/>
</dbReference>
<name>A0ABS4R9K1_9BACI</name>
<sequence>MNCFCMDMNDICKLYGKRLYQVTYCITRDYYLAQDAVQETLIKAYQKRDTIEDPEKIGAWLSAIATRTAIDIVRKERKLNERTASHIEIETTNIKMDQNIEQEVEVNLLKEQIYQAIDSLSLDQRKVFLLKINNGLKEKEIAILLKLNQNTVKTKIYRVRKQLKEMLIESLSA</sequence>
<evidence type="ECO:0000313" key="7">
    <source>
        <dbReference type="EMBL" id="MBP2239578.1"/>
    </source>
</evidence>
<dbReference type="Gene3D" id="1.10.10.10">
    <property type="entry name" value="Winged helix-like DNA-binding domain superfamily/Winged helix DNA-binding domain"/>
    <property type="match status" value="1"/>
</dbReference>
<dbReference type="InterPro" id="IPR013324">
    <property type="entry name" value="RNA_pol_sigma_r3/r4-like"/>
</dbReference>
<dbReference type="PANTHER" id="PTHR43133">
    <property type="entry name" value="RNA POLYMERASE ECF-TYPE SIGMA FACTO"/>
    <property type="match status" value="1"/>
</dbReference>
<dbReference type="NCBIfam" id="TIGR02937">
    <property type="entry name" value="sigma70-ECF"/>
    <property type="match status" value="1"/>
</dbReference>
<dbReference type="InterPro" id="IPR013249">
    <property type="entry name" value="RNA_pol_sigma70_r4_t2"/>
</dbReference>
<accession>A0ABS4R9K1</accession>
<comment type="similarity">
    <text evidence="1">Belongs to the sigma-70 factor family. ECF subfamily.</text>
</comment>
<evidence type="ECO:0000256" key="4">
    <source>
        <dbReference type="ARBA" id="ARBA00023163"/>
    </source>
</evidence>
<dbReference type="Pfam" id="PF08281">
    <property type="entry name" value="Sigma70_r4_2"/>
    <property type="match status" value="1"/>
</dbReference>
<dbReference type="Pfam" id="PF04542">
    <property type="entry name" value="Sigma70_r2"/>
    <property type="match status" value="1"/>
</dbReference>
<dbReference type="RefSeq" id="WP_342590307.1">
    <property type="nucleotide sequence ID" value="NZ_JAGIKZ010000001.1"/>
</dbReference>
<comment type="caution">
    <text evidence="7">The sequence shown here is derived from an EMBL/GenBank/DDBJ whole genome shotgun (WGS) entry which is preliminary data.</text>
</comment>
<evidence type="ECO:0000259" key="5">
    <source>
        <dbReference type="Pfam" id="PF04542"/>
    </source>
</evidence>
<dbReference type="SUPFAM" id="SSF88659">
    <property type="entry name" value="Sigma3 and sigma4 domains of RNA polymerase sigma factors"/>
    <property type="match status" value="1"/>
</dbReference>
<evidence type="ECO:0000256" key="3">
    <source>
        <dbReference type="ARBA" id="ARBA00023082"/>
    </source>
</evidence>
<evidence type="ECO:0000256" key="2">
    <source>
        <dbReference type="ARBA" id="ARBA00023015"/>
    </source>
</evidence>
<keyword evidence="3" id="KW-0731">Sigma factor</keyword>
<proteinExistence type="inferred from homology"/>